<dbReference type="InterPro" id="IPR001138">
    <property type="entry name" value="Zn2Cys6_DnaBD"/>
</dbReference>
<evidence type="ECO:0000259" key="3">
    <source>
        <dbReference type="PROSITE" id="PS50048"/>
    </source>
</evidence>
<feature type="compositionally biased region" description="Low complexity" evidence="2">
    <location>
        <begin position="901"/>
        <end position="923"/>
    </location>
</feature>
<feature type="compositionally biased region" description="Polar residues" evidence="2">
    <location>
        <begin position="877"/>
        <end position="900"/>
    </location>
</feature>
<dbReference type="Pfam" id="PF00172">
    <property type="entry name" value="Zn_clus"/>
    <property type="match status" value="1"/>
</dbReference>
<evidence type="ECO:0000256" key="1">
    <source>
        <dbReference type="ARBA" id="ARBA00023242"/>
    </source>
</evidence>
<feature type="compositionally biased region" description="Low complexity" evidence="2">
    <location>
        <begin position="749"/>
        <end position="761"/>
    </location>
</feature>
<dbReference type="PROSITE" id="PS50048">
    <property type="entry name" value="ZN2_CY6_FUNGAL_2"/>
    <property type="match status" value="1"/>
</dbReference>
<feature type="compositionally biased region" description="Low complexity" evidence="2">
    <location>
        <begin position="839"/>
        <end position="876"/>
    </location>
</feature>
<feature type="compositionally biased region" description="Low complexity" evidence="2">
    <location>
        <begin position="673"/>
        <end position="691"/>
    </location>
</feature>
<feature type="compositionally biased region" description="Low complexity" evidence="2">
    <location>
        <begin position="955"/>
        <end position="983"/>
    </location>
</feature>
<feature type="compositionally biased region" description="Basic and acidic residues" evidence="2">
    <location>
        <begin position="243"/>
        <end position="261"/>
    </location>
</feature>
<dbReference type="CDD" id="cd00067">
    <property type="entry name" value="GAL4"/>
    <property type="match status" value="1"/>
</dbReference>
<sequence>MDALALLGVAEPTHSISSVADLQERLRSEFNSKVTNTSAKHISEVFELPPSVVFDIPVSEPENEALESAAAVDPLLGGTQSSVAPSLGGAGQPVRRINAIDTLMNQPSDDNALQKSVAKHIISSLSEIDRSHWVIREVSRGDQGWTFTYVCKDSTAAWTRQTSKAPAKVPIGAWSNKDGQDPVNMGRPSFDCRGHVTIAFVKTRKIEIKYEHTPIHKSVSELMDLLVPELPPPAPIPVVNKKAPKEPKPPKTPKTPKEPKAPKAKKRAAEGDAAEGDAPPSTKRRKKKKASEANAADMSGAIPPHGIEAAAAAAGMNGHSEAAGEDAVNGGVPHAILNVSQEEAARRREVAIRLLREKDIDPDTLSTEQFNIFANQSPDLQQESLNMLVRYGAERLRIVHPSKNGSSSAQSTPAPEQQASSSSSAAAANRSQGAEATPSKSKRSRKRKSGPAASDDDSVEVGDGYVAAAAVPALSGKAKLTRGACESCRISKQKCDKVKPTCSQCLGSGLACVYALAKPRPSGVSKGADVEGSSREASVAVEQQDDEPDSLGSPGFHNEQPEIAPAALVSPALETPSTYNHGPDLYDHESGLTFPGAALPMAQEVAQHAPIAANDYMHNPVASAEAVLNDYSYPPPVQEPTMTFPEQPTNTSHVQNHTADLGHQRTRSRRALPSAQPSQSHSSSTNSTQSNGWQAVSNPPAAPPTTTSTRSPRQTRSQQPTYNNARAYDDIRQPDWSAPSQPAQQTANPPAKKSPSQAAAQTVRAKSRQAIRNQNTTPVQNSQPTRQNHGQASTGYPASSGVSNPTTASNYDYSQYSSARAEPSSTVAYEPYSSHPAPTTSSNSYSSYSGYGTRSATANSSAAAAANTASQTVTSSYNATTATAPSASQWGATSSGTQARNTHSYSNNQSSSAATSYSHQSATNKPSPSLQGFDVRPQPTTQGRSSSNAYGHHTQQQQEQQQQQRPRQSQQQAYNNSYSSQPQASTNQQSNWYGFNAVNNPSSGYNTAPTSGNNAYSNTGSHAHAGGSTGSGGSYNQTHRSMNLSSHTYSSMEGGEQALYELLRNNPGSG</sequence>
<evidence type="ECO:0000256" key="2">
    <source>
        <dbReference type="SAM" id="MobiDB-lite"/>
    </source>
</evidence>
<feature type="compositionally biased region" description="Polar residues" evidence="2">
    <location>
        <begin position="984"/>
        <end position="1018"/>
    </location>
</feature>
<dbReference type="InterPro" id="IPR036864">
    <property type="entry name" value="Zn2-C6_fun-type_DNA-bd_sf"/>
</dbReference>
<name>A0AAV9H455_9PEZI</name>
<evidence type="ECO:0000313" key="4">
    <source>
        <dbReference type="EMBL" id="KAK4454318.1"/>
    </source>
</evidence>
<organism evidence="4 5">
    <name type="scientific">Podospora aff. communis PSN243</name>
    <dbReference type="NCBI Taxonomy" id="3040156"/>
    <lineage>
        <taxon>Eukaryota</taxon>
        <taxon>Fungi</taxon>
        <taxon>Dikarya</taxon>
        <taxon>Ascomycota</taxon>
        <taxon>Pezizomycotina</taxon>
        <taxon>Sordariomycetes</taxon>
        <taxon>Sordariomycetidae</taxon>
        <taxon>Sordariales</taxon>
        <taxon>Podosporaceae</taxon>
        <taxon>Podospora</taxon>
    </lineage>
</organism>
<feature type="region of interest" description="Disordered" evidence="2">
    <location>
        <begin position="402"/>
        <end position="461"/>
    </location>
</feature>
<feature type="compositionally biased region" description="Polar residues" evidence="2">
    <location>
        <begin position="738"/>
        <end position="748"/>
    </location>
</feature>
<evidence type="ECO:0000313" key="5">
    <source>
        <dbReference type="Proteomes" id="UP001321760"/>
    </source>
</evidence>
<dbReference type="Gene3D" id="4.10.240.10">
    <property type="entry name" value="Zn(2)-C6 fungal-type DNA-binding domain"/>
    <property type="match status" value="1"/>
</dbReference>
<reference evidence="4" key="1">
    <citation type="journal article" date="2023" name="Mol. Phylogenet. Evol.">
        <title>Genome-scale phylogeny and comparative genomics of the fungal order Sordariales.</title>
        <authorList>
            <person name="Hensen N."/>
            <person name="Bonometti L."/>
            <person name="Westerberg I."/>
            <person name="Brannstrom I.O."/>
            <person name="Guillou S."/>
            <person name="Cros-Aarteil S."/>
            <person name="Calhoun S."/>
            <person name="Haridas S."/>
            <person name="Kuo A."/>
            <person name="Mondo S."/>
            <person name="Pangilinan J."/>
            <person name="Riley R."/>
            <person name="LaButti K."/>
            <person name="Andreopoulos B."/>
            <person name="Lipzen A."/>
            <person name="Chen C."/>
            <person name="Yan M."/>
            <person name="Daum C."/>
            <person name="Ng V."/>
            <person name="Clum A."/>
            <person name="Steindorff A."/>
            <person name="Ohm R.A."/>
            <person name="Martin F."/>
            <person name="Silar P."/>
            <person name="Natvig D.O."/>
            <person name="Lalanne C."/>
            <person name="Gautier V."/>
            <person name="Ament-Velasquez S.L."/>
            <person name="Kruys A."/>
            <person name="Hutchinson M.I."/>
            <person name="Powell A.J."/>
            <person name="Barry K."/>
            <person name="Miller A.N."/>
            <person name="Grigoriev I.V."/>
            <person name="Debuchy R."/>
            <person name="Gladieux P."/>
            <person name="Hiltunen Thoren M."/>
            <person name="Johannesson H."/>
        </authorList>
    </citation>
    <scope>NUCLEOTIDE SEQUENCE</scope>
    <source>
        <strain evidence="4">PSN243</strain>
    </source>
</reference>
<feature type="compositionally biased region" description="Low complexity" evidence="2">
    <location>
        <begin position="406"/>
        <end position="436"/>
    </location>
</feature>
<gene>
    <name evidence="4" type="ORF">QBC34DRAFT_421322</name>
</gene>
<dbReference type="Proteomes" id="UP001321760">
    <property type="component" value="Unassembled WGS sequence"/>
</dbReference>
<reference evidence="4" key="2">
    <citation type="submission" date="2023-05" db="EMBL/GenBank/DDBJ databases">
        <authorList>
            <consortium name="Lawrence Berkeley National Laboratory"/>
            <person name="Steindorff A."/>
            <person name="Hensen N."/>
            <person name="Bonometti L."/>
            <person name="Westerberg I."/>
            <person name="Brannstrom I.O."/>
            <person name="Guillou S."/>
            <person name="Cros-Aarteil S."/>
            <person name="Calhoun S."/>
            <person name="Haridas S."/>
            <person name="Kuo A."/>
            <person name="Mondo S."/>
            <person name="Pangilinan J."/>
            <person name="Riley R."/>
            <person name="Labutti K."/>
            <person name="Andreopoulos B."/>
            <person name="Lipzen A."/>
            <person name="Chen C."/>
            <person name="Yanf M."/>
            <person name="Daum C."/>
            <person name="Ng V."/>
            <person name="Clum A."/>
            <person name="Ohm R."/>
            <person name="Martin F."/>
            <person name="Silar P."/>
            <person name="Natvig D."/>
            <person name="Lalanne C."/>
            <person name="Gautier V."/>
            <person name="Ament-Velasquez S.L."/>
            <person name="Kruys A."/>
            <person name="Hutchinson M.I."/>
            <person name="Powell A.J."/>
            <person name="Barry K."/>
            <person name="Miller A.N."/>
            <person name="Grigoriev I.V."/>
            <person name="Debuchy R."/>
            <person name="Gladieux P."/>
            <person name="Thoren M.H."/>
            <person name="Johannesson H."/>
        </authorList>
    </citation>
    <scope>NUCLEOTIDE SEQUENCE</scope>
    <source>
        <strain evidence="4">PSN243</strain>
    </source>
</reference>
<keyword evidence="1" id="KW-0539">Nucleus</keyword>
<feature type="compositionally biased region" description="Polar residues" evidence="2">
    <location>
        <begin position="770"/>
        <end position="827"/>
    </location>
</feature>
<dbReference type="SMART" id="SM00066">
    <property type="entry name" value="GAL4"/>
    <property type="match status" value="1"/>
</dbReference>
<feature type="region of interest" description="Disordered" evidence="2">
    <location>
        <begin position="630"/>
        <end position="1052"/>
    </location>
</feature>
<feature type="region of interest" description="Disordered" evidence="2">
    <location>
        <begin position="520"/>
        <end position="587"/>
    </location>
</feature>
<dbReference type="PROSITE" id="PS00463">
    <property type="entry name" value="ZN2_CY6_FUNGAL_1"/>
    <property type="match status" value="1"/>
</dbReference>
<keyword evidence="5" id="KW-1185">Reference proteome</keyword>
<protein>
    <recommendedName>
        <fullName evidence="3">Zn(2)-C6 fungal-type domain-containing protein</fullName>
    </recommendedName>
</protein>
<proteinExistence type="predicted"/>
<feature type="domain" description="Zn(2)-C6 fungal-type" evidence="3">
    <location>
        <begin position="484"/>
        <end position="514"/>
    </location>
</feature>
<dbReference type="PRINTS" id="PR00755">
    <property type="entry name" value="AFLATOXINBRP"/>
</dbReference>
<dbReference type="GO" id="GO:0000981">
    <property type="term" value="F:DNA-binding transcription factor activity, RNA polymerase II-specific"/>
    <property type="evidence" value="ECO:0007669"/>
    <property type="project" value="InterPro"/>
</dbReference>
<feature type="compositionally biased region" description="Low complexity" evidence="2">
    <location>
        <begin position="704"/>
        <end position="721"/>
    </location>
</feature>
<feature type="compositionally biased region" description="Polar residues" evidence="2">
    <location>
        <begin position="1035"/>
        <end position="1051"/>
    </location>
</feature>
<dbReference type="GO" id="GO:0008270">
    <property type="term" value="F:zinc ion binding"/>
    <property type="evidence" value="ECO:0007669"/>
    <property type="project" value="InterPro"/>
</dbReference>
<feature type="compositionally biased region" description="Basic residues" evidence="2">
    <location>
        <begin position="440"/>
        <end position="449"/>
    </location>
</feature>
<feature type="region of interest" description="Disordered" evidence="2">
    <location>
        <begin position="236"/>
        <end position="302"/>
    </location>
</feature>
<dbReference type="AlphaFoldDB" id="A0AAV9H455"/>
<dbReference type="EMBL" id="MU865917">
    <property type="protein sequence ID" value="KAK4454318.1"/>
    <property type="molecule type" value="Genomic_DNA"/>
</dbReference>
<feature type="compositionally biased region" description="Polar residues" evidence="2">
    <location>
        <begin position="938"/>
        <end position="949"/>
    </location>
</feature>
<comment type="caution">
    <text evidence="4">The sequence shown here is derived from an EMBL/GenBank/DDBJ whole genome shotgun (WGS) entry which is preliminary data.</text>
</comment>
<feature type="compositionally biased region" description="Polar residues" evidence="2">
    <location>
        <begin position="640"/>
        <end position="658"/>
    </location>
</feature>
<accession>A0AAV9H455</accession>
<dbReference type="SUPFAM" id="SSF57701">
    <property type="entry name" value="Zn2/Cys6 DNA-binding domain"/>
    <property type="match status" value="1"/>
</dbReference>